<comment type="caution">
    <text evidence="4">The sequence shown here is derived from an EMBL/GenBank/DDBJ whole genome shotgun (WGS) entry which is preliminary data.</text>
</comment>
<dbReference type="InterPro" id="IPR010426">
    <property type="entry name" value="MTTB_MeTrfase"/>
</dbReference>
<keyword evidence="2 4" id="KW-0489">Methyltransferase</keyword>
<dbReference type="GO" id="GO:0008168">
    <property type="term" value="F:methyltransferase activity"/>
    <property type="evidence" value="ECO:0007669"/>
    <property type="project" value="UniProtKB-KW"/>
</dbReference>
<dbReference type="Gene3D" id="3.20.20.480">
    <property type="entry name" value="Trimethylamine methyltransferase-like"/>
    <property type="match status" value="1"/>
</dbReference>
<evidence type="ECO:0000256" key="2">
    <source>
        <dbReference type="ARBA" id="ARBA00022603"/>
    </source>
</evidence>
<evidence type="ECO:0000313" key="4">
    <source>
        <dbReference type="EMBL" id="MCQ4814484.1"/>
    </source>
</evidence>
<dbReference type="GO" id="GO:0015948">
    <property type="term" value="P:methanogenesis"/>
    <property type="evidence" value="ECO:0007669"/>
    <property type="project" value="InterPro"/>
</dbReference>
<evidence type="ECO:0000313" key="5">
    <source>
        <dbReference type="Proteomes" id="UP001205919"/>
    </source>
</evidence>
<dbReference type="Proteomes" id="UP001205919">
    <property type="component" value="Unassembled WGS sequence"/>
</dbReference>
<keyword evidence="5" id="KW-1185">Reference proteome</keyword>
<dbReference type="InterPro" id="IPR038601">
    <property type="entry name" value="MttB-like_sf"/>
</dbReference>
<proteinExistence type="inferred from homology"/>
<keyword evidence="3" id="KW-0808">Transferase</keyword>
<sequence>MKPSIKILDNDEIKYIDRLSRDILTNVGFICEDEEAISIFVDAGATVKEKNKVILTDKMISDAIAASVPMIELHGRCGRKPLLVGEDNLYFGTTGFATNYLDFEKGEYRPSTSADVIDVMKLCDLLDPPDYILPSVGATDVEPDYADLYEFKAGMLYTSKHIEAQAKDLVNAKKIIKMAEYIAGGEENLKKTPFFSFLVTLTSPLHHRGDSMQLIIESARYGIPLFIESGPMAGATSPVTLSETIAIANAELLSAIVLAKLVKESAPVIYASWARVINMKNGNVSVGCPEFGMLRIATTQMGKYYNLPTGGGANLSDSLELDHQLGVEQCATSLLPALSGINMAQGMGLLAGMNAVSSEALVLASEVANYIKRIKSGINVNMSSEGIDLIKEVGPRGDFISTDHTLNHFRKELWTRSIFDCSAVKGNKAHLDTNVIKNATEKKNKVMSKYKQIEVPADSESVFEKIIRE</sequence>
<gene>
    <name evidence="4" type="ORF">NE630_08605</name>
</gene>
<evidence type="ECO:0000256" key="3">
    <source>
        <dbReference type="ARBA" id="ARBA00022679"/>
    </source>
</evidence>
<dbReference type="GO" id="GO:0032259">
    <property type="term" value="P:methylation"/>
    <property type="evidence" value="ECO:0007669"/>
    <property type="project" value="UniProtKB-KW"/>
</dbReference>
<accession>A0AAW5K8Y4</accession>
<dbReference type="AlphaFoldDB" id="A0AAW5K8Y4"/>
<dbReference type="RefSeq" id="WP_256181896.1">
    <property type="nucleotide sequence ID" value="NZ_JANFYT010000016.1"/>
</dbReference>
<evidence type="ECO:0000256" key="1">
    <source>
        <dbReference type="ARBA" id="ARBA00007137"/>
    </source>
</evidence>
<name>A0AAW5K8Y4_9BACT</name>
<reference evidence="4 5" key="1">
    <citation type="submission" date="2022-06" db="EMBL/GenBank/DDBJ databases">
        <title>Isolation of gut microbiota from human fecal samples.</title>
        <authorList>
            <person name="Pamer E.G."/>
            <person name="Barat B."/>
            <person name="Waligurski E."/>
            <person name="Medina S."/>
            <person name="Paddock L."/>
            <person name="Mostad J."/>
        </authorList>
    </citation>
    <scope>NUCLEOTIDE SEQUENCE [LARGE SCALE GENOMIC DNA]</scope>
    <source>
        <strain evidence="4 5">DFI.9.90</strain>
    </source>
</reference>
<dbReference type="Pfam" id="PF06253">
    <property type="entry name" value="MTTB"/>
    <property type="match status" value="1"/>
</dbReference>
<organism evidence="4 5">
    <name type="scientific">Cloacibacillus evryensis</name>
    <dbReference type="NCBI Taxonomy" id="508460"/>
    <lineage>
        <taxon>Bacteria</taxon>
        <taxon>Thermotogati</taxon>
        <taxon>Synergistota</taxon>
        <taxon>Synergistia</taxon>
        <taxon>Synergistales</taxon>
        <taxon>Synergistaceae</taxon>
        <taxon>Cloacibacillus</taxon>
    </lineage>
</organism>
<protein>
    <submittedName>
        <fullName evidence="4">Trimethylamine methyltransferase family protein</fullName>
    </submittedName>
</protein>
<dbReference type="EMBL" id="JANFYT010000016">
    <property type="protein sequence ID" value="MCQ4814484.1"/>
    <property type="molecule type" value="Genomic_DNA"/>
</dbReference>
<comment type="similarity">
    <text evidence="1">Belongs to the trimethylamine methyltransferase family.</text>
</comment>